<dbReference type="Proteomes" id="UP000233469">
    <property type="component" value="Unassembled WGS sequence"/>
</dbReference>
<feature type="domain" description="BTB" evidence="1">
    <location>
        <begin position="23"/>
        <end position="108"/>
    </location>
</feature>
<evidence type="ECO:0000313" key="2">
    <source>
        <dbReference type="EMBL" id="PKK72426.1"/>
    </source>
</evidence>
<reference evidence="2 3" key="1">
    <citation type="submission" date="2016-04" db="EMBL/GenBank/DDBJ databases">
        <title>Genome analyses suggest a sexual origin of heterokaryosis in a supposedly ancient asexual fungus.</title>
        <authorList>
            <person name="Ropars J."/>
            <person name="Sedzielewska K."/>
            <person name="Noel J."/>
            <person name="Charron P."/>
            <person name="Farinelli L."/>
            <person name="Marton T."/>
            <person name="Kruger M."/>
            <person name="Pelin A."/>
            <person name="Brachmann A."/>
            <person name="Corradi N."/>
        </authorList>
    </citation>
    <scope>NUCLEOTIDE SEQUENCE [LARGE SCALE GENOMIC DNA]</scope>
    <source>
        <strain evidence="2 3">C2</strain>
    </source>
</reference>
<sequence>MVSKFYSSLSQDLSLILNDSDDCNVIIVVGKNQNIREFRAHSYILRARSPYFRSALLKKEFQSTFIASADGWITSSNNAIKFKKPNIDPAVFEIILRYMYTGEVDLTNTSGMNVLELLVASDELLLKELFKHVQDYLIEKQENWIQKNFVLVLHSVFGLESYILYGLLERNDLQIEEIVVLDSLIKWGIEQTPGLGIRNSDRNKWNNRNFEALKKTLNKFIPLIRFVGISPSEYFDKVRPYKAIIPNRIHEEIEEYYYKGNLPRTTTLPPRTGIIQKIESCIIKPNLSSIIINWIERKDSNYNRNRKDTVYNFDLIYRRNRDLNISGKIFGGYNPICWNNTGINYNHNYHGYNQYLTTTESFIFYFESNEDIENIKISRVVNSSYAIYNYPGNGINFGGGDLTLANDYLSLSYTGSNYENLKRNNNDSFTNNLYEVSNPFVRSLL</sequence>
<dbReference type="InterPro" id="IPR011333">
    <property type="entry name" value="SKP1/BTB/POZ_sf"/>
</dbReference>
<dbReference type="EMBL" id="LLXL01000442">
    <property type="protein sequence ID" value="PKK72426.1"/>
    <property type="molecule type" value="Genomic_DNA"/>
</dbReference>
<dbReference type="PANTHER" id="PTHR24410:SF23">
    <property type="entry name" value="BTB DOMAIN-CONTAINING PROTEIN-RELATED"/>
    <property type="match status" value="1"/>
</dbReference>
<dbReference type="SMART" id="SM00225">
    <property type="entry name" value="BTB"/>
    <property type="match status" value="1"/>
</dbReference>
<dbReference type="SUPFAM" id="SSF54695">
    <property type="entry name" value="POZ domain"/>
    <property type="match status" value="1"/>
</dbReference>
<organism evidence="2 3">
    <name type="scientific">Rhizophagus irregularis</name>
    <dbReference type="NCBI Taxonomy" id="588596"/>
    <lineage>
        <taxon>Eukaryota</taxon>
        <taxon>Fungi</taxon>
        <taxon>Fungi incertae sedis</taxon>
        <taxon>Mucoromycota</taxon>
        <taxon>Glomeromycotina</taxon>
        <taxon>Glomeromycetes</taxon>
        <taxon>Glomerales</taxon>
        <taxon>Glomeraceae</taxon>
        <taxon>Rhizophagus</taxon>
    </lineage>
</organism>
<evidence type="ECO:0000259" key="1">
    <source>
        <dbReference type="PROSITE" id="PS50097"/>
    </source>
</evidence>
<comment type="caution">
    <text evidence="2">The sequence shown here is derived from an EMBL/GenBank/DDBJ whole genome shotgun (WGS) entry which is preliminary data.</text>
</comment>
<gene>
    <name evidence="2" type="ORF">RhiirC2_848431</name>
</gene>
<reference evidence="2 3" key="2">
    <citation type="submission" date="2017-10" db="EMBL/GenBank/DDBJ databases">
        <title>Extensive intraspecific genome diversity in a model arbuscular mycorrhizal fungus.</title>
        <authorList>
            <person name="Chen E.C.H."/>
            <person name="Morin E."/>
            <person name="Baudet D."/>
            <person name="Noel J."/>
            <person name="Ndikumana S."/>
            <person name="Charron P."/>
            <person name="St-Onge C."/>
            <person name="Giorgi J."/>
            <person name="Grigoriev I.V."/>
            <person name="Roux C."/>
            <person name="Martin F.M."/>
            <person name="Corradi N."/>
        </authorList>
    </citation>
    <scope>NUCLEOTIDE SEQUENCE [LARGE SCALE GENOMIC DNA]</scope>
    <source>
        <strain evidence="2 3">C2</strain>
    </source>
</reference>
<dbReference type="PANTHER" id="PTHR24410">
    <property type="entry name" value="HL07962P-RELATED"/>
    <property type="match status" value="1"/>
</dbReference>
<dbReference type="VEuPathDB" id="FungiDB:RhiirA1_463401"/>
<dbReference type="CDD" id="cd18186">
    <property type="entry name" value="BTB_POZ_ZBTB_KLHL-like"/>
    <property type="match status" value="1"/>
</dbReference>
<evidence type="ECO:0000313" key="3">
    <source>
        <dbReference type="Proteomes" id="UP000233469"/>
    </source>
</evidence>
<dbReference type="VEuPathDB" id="FungiDB:FUN_021756"/>
<name>A0A2N1NEV6_9GLOM</name>
<dbReference type="PROSITE" id="PS50097">
    <property type="entry name" value="BTB"/>
    <property type="match status" value="1"/>
</dbReference>
<dbReference type="InterPro" id="IPR051481">
    <property type="entry name" value="BTB-POZ/Galectin-3-binding"/>
</dbReference>
<dbReference type="AlphaFoldDB" id="A0A2N1NEV6"/>
<accession>A0A2N1NEV6</accession>
<dbReference type="Gene3D" id="3.30.710.10">
    <property type="entry name" value="Potassium Channel Kv1.1, Chain A"/>
    <property type="match status" value="1"/>
</dbReference>
<dbReference type="VEuPathDB" id="FungiDB:RhiirFUN_003639"/>
<dbReference type="InterPro" id="IPR000210">
    <property type="entry name" value="BTB/POZ_dom"/>
</dbReference>
<protein>
    <submittedName>
        <fullName evidence="2">BTB-domain-containing protein</fullName>
    </submittedName>
</protein>
<dbReference type="Pfam" id="PF00651">
    <property type="entry name" value="BTB"/>
    <property type="match status" value="1"/>
</dbReference>
<proteinExistence type="predicted"/>